<reference evidence="1" key="1">
    <citation type="submission" date="2016-12" db="EMBL/GenBank/DDBJ databases">
        <title>Draft genome sequence of Roseomonas mucosa strain AU37, isolated from a peripheral intravenous catheter.</title>
        <authorList>
            <person name="Choudhury M.A."/>
            <person name="Sidjabat H.E."/>
            <person name="Wailan A.M."/>
            <person name="Zhang L."/>
            <person name="Marsh N.M."/>
            <person name="Rickard C.M."/>
            <person name="Davies M."/>
            <person name="Mcmillan D.J."/>
        </authorList>
    </citation>
    <scope>NUCLEOTIDE SEQUENCE [LARGE SCALE GENOMIC DNA]</scope>
    <source>
        <strain evidence="1">AU37</strain>
    </source>
</reference>
<proteinExistence type="predicted"/>
<evidence type="ECO:0000313" key="1">
    <source>
        <dbReference type="EMBL" id="ONH83455.1"/>
    </source>
</evidence>
<comment type="caution">
    <text evidence="1">The sequence shown here is derived from an EMBL/GenBank/DDBJ whole genome shotgun (WGS) entry which is preliminary data.</text>
</comment>
<organism evidence="1 2">
    <name type="scientific">Roseomonas mucosa</name>
    <dbReference type="NCBI Taxonomy" id="207340"/>
    <lineage>
        <taxon>Bacteria</taxon>
        <taxon>Pseudomonadati</taxon>
        <taxon>Pseudomonadota</taxon>
        <taxon>Alphaproteobacteria</taxon>
        <taxon>Acetobacterales</taxon>
        <taxon>Roseomonadaceae</taxon>
        <taxon>Roseomonas</taxon>
    </lineage>
</organism>
<evidence type="ECO:0008006" key="3">
    <source>
        <dbReference type="Google" id="ProtNLM"/>
    </source>
</evidence>
<dbReference type="RefSeq" id="WP_058389199.1">
    <property type="nucleotide sequence ID" value="NZ_CP025061.1"/>
</dbReference>
<keyword evidence="2" id="KW-1185">Reference proteome</keyword>
<sequence length="107" mass="12312">MITVTTVLQRVHGLDEPTLWSWVAQDWVRPARRGGETLFEEIDIARLRLILELRDEMEVGETAMPVVLSLLDQLHASRRHMRRLCEMLDAAGPEDRVRDILGRLGGR</sequence>
<dbReference type="SUPFAM" id="SSF46955">
    <property type="entry name" value="Putative DNA-binding domain"/>
    <property type="match status" value="1"/>
</dbReference>
<dbReference type="OrthoDB" id="9800876at2"/>
<dbReference type="Gene3D" id="1.10.1660.10">
    <property type="match status" value="1"/>
</dbReference>
<evidence type="ECO:0000313" key="2">
    <source>
        <dbReference type="Proteomes" id="UP000054844"/>
    </source>
</evidence>
<dbReference type="InterPro" id="IPR009061">
    <property type="entry name" value="DNA-bd_dom_put_sf"/>
</dbReference>
<accession>A0A1S8D7X3</accession>
<dbReference type="AlphaFoldDB" id="A0A1S8D7X3"/>
<dbReference type="Proteomes" id="UP000054844">
    <property type="component" value="Unassembled WGS sequence"/>
</dbReference>
<protein>
    <recommendedName>
        <fullName evidence="3">MerR family transcriptional regulator</fullName>
    </recommendedName>
</protein>
<name>A0A1S8D7X3_9PROT</name>
<gene>
    <name evidence="1" type="ORF">APZ41_009420</name>
</gene>
<dbReference type="EMBL" id="LLWF02000024">
    <property type="protein sequence ID" value="ONH83455.1"/>
    <property type="molecule type" value="Genomic_DNA"/>
</dbReference>
<dbReference type="STRING" id="207340.APZ41_009420"/>